<keyword evidence="2" id="KW-1185">Reference proteome</keyword>
<protein>
    <submittedName>
        <fullName evidence="1">Uncharacterized protein</fullName>
    </submittedName>
</protein>
<accession>A0A8J7JCR7</accession>
<dbReference type="EMBL" id="JADEWZ010000027">
    <property type="protein sequence ID" value="MBE9117615.1"/>
    <property type="molecule type" value="Genomic_DNA"/>
</dbReference>
<dbReference type="AlphaFoldDB" id="A0A8J7JCR7"/>
<dbReference type="Proteomes" id="UP000654482">
    <property type="component" value="Unassembled WGS sequence"/>
</dbReference>
<reference evidence="1" key="1">
    <citation type="submission" date="2020-10" db="EMBL/GenBank/DDBJ databases">
        <authorList>
            <person name="Castelo-Branco R."/>
            <person name="Eusebio N."/>
            <person name="Adriana R."/>
            <person name="Vieira A."/>
            <person name="Brugerolle De Fraissinette N."/>
            <person name="Rezende De Castro R."/>
            <person name="Schneider M.P."/>
            <person name="Vasconcelos V."/>
            <person name="Leao P.N."/>
        </authorList>
    </citation>
    <scope>NUCLEOTIDE SEQUENCE</scope>
    <source>
        <strain evidence="1">LEGE 07157</strain>
    </source>
</reference>
<comment type="caution">
    <text evidence="1">The sequence shown here is derived from an EMBL/GenBank/DDBJ whole genome shotgun (WGS) entry which is preliminary data.</text>
</comment>
<proteinExistence type="predicted"/>
<organism evidence="1 2">
    <name type="scientific">Lusitaniella coriacea LEGE 07157</name>
    <dbReference type="NCBI Taxonomy" id="945747"/>
    <lineage>
        <taxon>Bacteria</taxon>
        <taxon>Bacillati</taxon>
        <taxon>Cyanobacteriota</taxon>
        <taxon>Cyanophyceae</taxon>
        <taxon>Spirulinales</taxon>
        <taxon>Lusitaniellaceae</taxon>
        <taxon>Lusitaniella</taxon>
    </lineage>
</organism>
<dbReference type="RefSeq" id="WP_194030703.1">
    <property type="nucleotide sequence ID" value="NZ_JADEWZ010000027.1"/>
</dbReference>
<gene>
    <name evidence="1" type="ORF">IQ249_17085</name>
</gene>
<sequence>MPTLLLSKFQKSSTGRGTFVDKGGPLNTKYEKAEITTGKFLAERLRIDVVRKKPIENSGRGHQTADYLIRHLGKTLDMMPKVSIKSSKR</sequence>
<name>A0A8J7JCR7_9CYAN</name>
<evidence type="ECO:0000313" key="2">
    <source>
        <dbReference type="Proteomes" id="UP000654482"/>
    </source>
</evidence>
<evidence type="ECO:0000313" key="1">
    <source>
        <dbReference type="EMBL" id="MBE9117615.1"/>
    </source>
</evidence>